<feature type="transmembrane region" description="Helical" evidence="8">
    <location>
        <begin position="390"/>
        <end position="410"/>
    </location>
</feature>
<keyword evidence="4 8" id="KW-1133">Transmembrane helix</keyword>
<evidence type="ECO:0000256" key="5">
    <source>
        <dbReference type="ARBA" id="ARBA00023065"/>
    </source>
</evidence>
<keyword evidence="10" id="KW-1185">Reference proteome</keyword>
<evidence type="ECO:0000256" key="7">
    <source>
        <dbReference type="SAM" id="MobiDB-lite"/>
    </source>
</evidence>
<dbReference type="PANTHER" id="PTHR31064:SF30">
    <property type="entry name" value="HIGH-AFFINITY POTASSIUM TRANSPORT PROTEIN-RELATED"/>
    <property type="match status" value="1"/>
</dbReference>
<comment type="subcellular location">
    <subcellularLocation>
        <location evidence="1">Membrane</location>
        <topology evidence="1">Multi-pass membrane protein</topology>
    </subcellularLocation>
</comment>
<evidence type="ECO:0000313" key="9">
    <source>
        <dbReference type="EMBL" id="KAK3178837.1"/>
    </source>
</evidence>
<name>A0AAD9ZJJ0_9LECA</name>
<reference evidence="9" key="1">
    <citation type="submission" date="2022-11" db="EMBL/GenBank/DDBJ databases">
        <title>Chromosomal genome sequence assembly and mating type (MAT) locus characterization of the leprose asexual lichenized fungus Lepraria neglecta (Nyl.) Erichsen.</title>
        <authorList>
            <person name="Allen J.L."/>
            <person name="Pfeffer B."/>
        </authorList>
    </citation>
    <scope>NUCLEOTIDE SEQUENCE</scope>
    <source>
        <strain evidence="9">Allen 5258</strain>
    </source>
</reference>
<accession>A0AAD9ZJJ0</accession>
<dbReference type="Pfam" id="PF02386">
    <property type="entry name" value="TrkH"/>
    <property type="match status" value="1"/>
</dbReference>
<organism evidence="9 10">
    <name type="scientific">Lepraria neglecta</name>
    <dbReference type="NCBI Taxonomy" id="209136"/>
    <lineage>
        <taxon>Eukaryota</taxon>
        <taxon>Fungi</taxon>
        <taxon>Dikarya</taxon>
        <taxon>Ascomycota</taxon>
        <taxon>Pezizomycotina</taxon>
        <taxon>Lecanoromycetes</taxon>
        <taxon>OSLEUM clade</taxon>
        <taxon>Lecanoromycetidae</taxon>
        <taxon>Lecanorales</taxon>
        <taxon>Lecanorineae</taxon>
        <taxon>Stereocaulaceae</taxon>
        <taxon>Lepraria</taxon>
    </lineage>
</organism>
<feature type="transmembrane region" description="Helical" evidence="8">
    <location>
        <begin position="88"/>
        <end position="109"/>
    </location>
</feature>
<sequence length="671" mass="76196">MAHFNTLYSRIKEYFHLNFYRVHVLYFIFTLLLSSIIIYGSGVDGNSHNAEARFRLRYIDALFLCTSAMTNTGLNTVNLSSLTGFQQSVLYILMLIGNITVVSIATVLVRRHYMRKHMQDFVERCEGGRKMVDDLERKENGSNRRLGSRSADEPNPKVKRRRHHPQPSPQVDVSTTSRLVHHERGHGGFPYPWEWSIARNLGSMFDALSNPVENRSHHYLSFVPSLDQKGRFHSLGEREHQELGGVEYRALGVLLWLIPLYIVFWLTISMAILVPWSYKRDVVAILQGPQPGGLNPGWWSSFLVVSGFCNVGLDLLDMNMIPFQSFYLVLIVLMVAKLAGNTLFPVFLRVVIWVVAQFVPTTSRLHHSLTFLLHHPRRCFILLFPSINTWYLAAVQACLHLGLWVFWFLLQIDYPTVWTIPAGQRTIAGLFQALGVRTAGMYIIPMSQVAPALLVLYTGAMYVSGLPIIISIRSTNIYEERSIGVQNTPKSEGNVSEKSYIAMHFQKQLISDTWWLFIGLFLICIIERTALATPSPGFDIYAILFDTVSAFGTVGLSTGVPYDTYSFCGAWHTLSKLILIVIMIRGRHRGLPMAIDRAVLLPGQELMEKMDREYNGPTREWGLKREKGLVREEERGSQAENEEEGQDPEQNALTAEKLHQRESQEAVASTA</sequence>
<keyword evidence="6 8" id="KW-0472">Membrane</keyword>
<protein>
    <submittedName>
        <fullName evidence="9">Uncharacterized protein</fullName>
    </submittedName>
</protein>
<feature type="compositionally biased region" description="Basic and acidic residues" evidence="7">
    <location>
        <begin position="133"/>
        <end position="142"/>
    </location>
</feature>
<feature type="compositionally biased region" description="Basic and acidic residues" evidence="7">
    <location>
        <begin position="623"/>
        <end position="637"/>
    </location>
</feature>
<dbReference type="InterPro" id="IPR003445">
    <property type="entry name" value="Cat_transpt"/>
</dbReference>
<evidence type="ECO:0000256" key="8">
    <source>
        <dbReference type="SAM" id="Phobius"/>
    </source>
</evidence>
<feature type="transmembrane region" description="Helical" evidence="8">
    <location>
        <begin position="328"/>
        <end position="356"/>
    </location>
</feature>
<dbReference type="GO" id="GO:1990573">
    <property type="term" value="P:potassium ion import across plasma membrane"/>
    <property type="evidence" value="ECO:0007669"/>
    <property type="project" value="TreeGrafter"/>
</dbReference>
<keyword evidence="2" id="KW-0813">Transport</keyword>
<keyword evidence="5" id="KW-0406">Ion transport</keyword>
<feature type="region of interest" description="Disordered" evidence="7">
    <location>
        <begin position="623"/>
        <end position="671"/>
    </location>
</feature>
<dbReference type="PANTHER" id="PTHR31064">
    <property type="entry name" value="POTASSIUM TRANSPORT PROTEIN DDB_G0292412-RELATED"/>
    <property type="match status" value="1"/>
</dbReference>
<dbReference type="GO" id="GO:0005886">
    <property type="term" value="C:plasma membrane"/>
    <property type="evidence" value="ECO:0007669"/>
    <property type="project" value="TreeGrafter"/>
</dbReference>
<comment type="caution">
    <text evidence="9">The sequence shown here is derived from an EMBL/GenBank/DDBJ whole genome shotgun (WGS) entry which is preliminary data.</text>
</comment>
<evidence type="ECO:0000256" key="6">
    <source>
        <dbReference type="ARBA" id="ARBA00023136"/>
    </source>
</evidence>
<dbReference type="InterPro" id="IPR051143">
    <property type="entry name" value="TrkH_K-transport"/>
</dbReference>
<keyword evidence="3 8" id="KW-0812">Transmembrane</keyword>
<proteinExistence type="predicted"/>
<dbReference type="GO" id="GO:0140107">
    <property type="term" value="F:high-affinity potassium ion transmembrane transporter activity"/>
    <property type="evidence" value="ECO:0007669"/>
    <property type="project" value="TreeGrafter"/>
</dbReference>
<feature type="transmembrane region" description="Helical" evidence="8">
    <location>
        <begin position="253"/>
        <end position="278"/>
    </location>
</feature>
<evidence type="ECO:0000313" key="10">
    <source>
        <dbReference type="Proteomes" id="UP001276659"/>
    </source>
</evidence>
<dbReference type="AlphaFoldDB" id="A0AAD9ZJJ0"/>
<evidence type="ECO:0000256" key="3">
    <source>
        <dbReference type="ARBA" id="ARBA00022692"/>
    </source>
</evidence>
<dbReference type="Proteomes" id="UP001276659">
    <property type="component" value="Unassembled WGS sequence"/>
</dbReference>
<feature type="transmembrane region" description="Helical" evidence="8">
    <location>
        <begin position="513"/>
        <end position="531"/>
    </location>
</feature>
<feature type="transmembrane region" description="Helical" evidence="8">
    <location>
        <begin position="450"/>
        <end position="472"/>
    </location>
</feature>
<feature type="transmembrane region" description="Helical" evidence="8">
    <location>
        <begin position="20"/>
        <end position="40"/>
    </location>
</feature>
<evidence type="ECO:0000256" key="2">
    <source>
        <dbReference type="ARBA" id="ARBA00022448"/>
    </source>
</evidence>
<dbReference type="GO" id="GO:0030007">
    <property type="term" value="P:intracellular potassium ion homeostasis"/>
    <property type="evidence" value="ECO:0007669"/>
    <property type="project" value="TreeGrafter"/>
</dbReference>
<gene>
    <name evidence="9" type="ORF">OEA41_000974</name>
</gene>
<feature type="region of interest" description="Disordered" evidence="7">
    <location>
        <begin position="133"/>
        <end position="177"/>
    </location>
</feature>
<dbReference type="EMBL" id="JASNWA010000003">
    <property type="protein sequence ID" value="KAK3178837.1"/>
    <property type="molecule type" value="Genomic_DNA"/>
</dbReference>
<evidence type="ECO:0000256" key="1">
    <source>
        <dbReference type="ARBA" id="ARBA00004141"/>
    </source>
</evidence>
<evidence type="ECO:0000256" key="4">
    <source>
        <dbReference type="ARBA" id="ARBA00022989"/>
    </source>
</evidence>
<feature type="transmembrane region" description="Helical" evidence="8">
    <location>
        <begin position="564"/>
        <end position="584"/>
    </location>
</feature>